<dbReference type="Proteomes" id="UP001432222">
    <property type="component" value="Chromosome"/>
</dbReference>
<protein>
    <recommendedName>
        <fullName evidence="4">Integral membrane protein</fullName>
    </recommendedName>
</protein>
<evidence type="ECO:0008006" key="4">
    <source>
        <dbReference type="Google" id="ProtNLM"/>
    </source>
</evidence>
<name>A0ABZ1UDH8_9ACTN</name>
<feature type="transmembrane region" description="Helical" evidence="1">
    <location>
        <begin position="158"/>
        <end position="177"/>
    </location>
</feature>
<feature type="transmembrane region" description="Helical" evidence="1">
    <location>
        <begin position="184"/>
        <end position="206"/>
    </location>
</feature>
<proteinExistence type="predicted"/>
<dbReference type="RefSeq" id="WP_328958957.1">
    <property type="nucleotide sequence ID" value="NZ_CP108110.1"/>
</dbReference>
<evidence type="ECO:0000313" key="3">
    <source>
        <dbReference type="Proteomes" id="UP001432222"/>
    </source>
</evidence>
<reference evidence="2" key="1">
    <citation type="submission" date="2022-10" db="EMBL/GenBank/DDBJ databases">
        <title>The complete genomes of actinobacterial strains from the NBC collection.</title>
        <authorList>
            <person name="Joergensen T.S."/>
            <person name="Alvarez Arevalo M."/>
            <person name="Sterndorff E.B."/>
            <person name="Faurdal D."/>
            <person name="Vuksanovic O."/>
            <person name="Mourched A.-S."/>
            <person name="Charusanti P."/>
            <person name="Shaw S."/>
            <person name="Blin K."/>
            <person name="Weber T."/>
        </authorList>
    </citation>
    <scope>NUCLEOTIDE SEQUENCE</scope>
    <source>
        <strain evidence="2">NBC_00222</strain>
    </source>
</reference>
<evidence type="ECO:0000256" key="1">
    <source>
        <dbReference type="SAM" id="Phobius"/>
    </source>
</evidence>
<feature type="transmembrane region" description="Helical" evidence="1">
    <location>
        <begin position="282"/>
        <end position="302"/>
    </location>
</feature>
<feature type="transmembrane region" description="Helical" evidence="1">
    <location>
        <begin position="107"/>
        <end position="129"/>
    </location>
</feature>
<accession>A0ABZ1UDH8</accession>
<keyword evidence="3" id="KW-1185">Reference proteome</keyword>
<keyword evidence="1" id="KW-0472">Membrane</keyword>
<keyword evidence="1" id="KW-0812">Transmembrane</keyword>
<gene>
    <name evidence="2" type="ORF">OHA16_38675</name>
</gene>
<keyword evidence="1" id="KW-1133">Transmembrane helix</keyword>
<dbReference type="EMBL" id="CP108110">
    <property type="protein sequence ID" value="WUQ88410.1"/>
    <property type="molecule type" value="Genomic_DNA"/>
</dbReference>
<sequence>MTDEHTSLPALLRRLPLSSLYPAEYRAAHGEEINAVLADAVQHAGPRTALREWAALAAHAVRLRTRLSSSDPAGRILAGAAPALLAGGGALSVLHLLFGAIPAGPDAHWVVGAAQSAPWVLALLCVTLGRWAPARALLLVAALFQPVAAFTGNPELPGLWAVIAVLVLIAPPDAVDLSRRGRSWAIGSAAAVALPLSALTVLWLGTRPEDYPDLVFPPLQQTLLDLSPAWPALVLSLAHLLRLGRPNTDPLHAGGIALAVLPWTLTIAPPLHRSSPTDALDLLRNVGVVLAVLVTVSAIGLVRRNTRRTRLTEPDGPRASGPTA</sequence>
<feature type="transmembrane region" description="Helical" evidence="1">
    <location>
        <begin position="76"/>
        <end position="101"/>
    </location>
</feature>
<evidence type="ECO:0000313" key="2">
    <source>
        <dbReference type="EMBL" id="WUQ88410.1"/>
    </source>
</evidence>
<organism evidence="2 3">
    <name type="scientific">Kitasatospora purpeofusca</name>
    <dbReference type="NCBI Taxonomy" id="67352"/>
    <lineage>
        <taxon>Bacteria</taxon>
        <taxon>Bacillati</taxon>
        <taxon>Actinomycetota</taxon>
        <taxon>Actinomycetes</taxon>
        <taxon>Kitasatosporales</taxon>
        <taxon>Streptomycetaceae</taxon>
        <taxon>Kitasatospora</taxon>
    </lineage>
</organism>